<evidence type="ECO:0000313" key="2">
    <source>
        <dbReference type="Proteomes" id="UP000253934"/>
    </source>
</evidence>
<comment type="caution">
    <text evidence="1">The sequence shown here is derived from an EMBL/GenBank/DDBJ whole genome shotgun (WGS) entry which is preliminary data.</text>
</comment>
<dbReference type="EMBL" id="QOVW01000022">
    <property type="protein sequence ID" value="RDB36843.1"/>
    <property type="molecule type" value="Genomic_DNA"/>
</dbReference>
<dbReference type="Proteomes" id="UP000253934">
    <property type="component" value="Unassembled WGS sequence"/>
</dbReference>
<name>A0A369KYN9_9BACT</name>
<gene>
    <name evidence="1" type="ORF">DCC88_03035</name>
</gene>
<sequence>MKKNCLFFFIIYILISACGDLKNTNYKFSDKDYLNNSVEPYFSYYTINSYGDYSNLMRFNFSNNTAELLDTRFFSGDAMVVQKMNIYKDLEDIYFIERFSTQKPSRVTYLTSGNKFTENSNFPVNLHALAFFKESIVGVGYDLGEAIQTSKDTQKIIIGKRKIENLHHTNYATASISSSNLSAILHDNQNIFVVSQGSWNDNTVKPYIYQLDDKMLTVKNSWRIPNCFNAARHVNVIDSSKLVVLCNPYQNNISNTVNVFLIDISNFTNINTPEITKILTKERIKNGFQYFEIGGLSADRNSIFINEKAGIYDEKSQYVTKYTNTDSYWFNLKETTAQSLNEEARKIYVSNVSGSVIYNNAAQKYLFSCLLDTRTLTCQIGRGAVSTSMDAKDYSVVNLLTSSRNYINFPTVIF</sequence>
<protein>
    <submittedName>
        <fullName evidence="1">Uncharacterized protein</fullName>
    </submittedName>
</protein>
<dbReference type="AlphaFoldDB" id="A0A369KYN9"/>
<proteinExistence type="predicted"/>
<accession>A0A369KYN9</accession>
<dbReference type="PROSITE" id="PS51257">
    <property type="entry name" value="PROKAR_LIPOPROTEIN"/>
    <property type="match status" value="1"/>
</dbReference>
<reference evidence="1" key="1">
    <citation type="submission" date="2018-04" db="EMBL/GenBank/DDBJ databases">
        <title>Draft genome sequence of the Candidatus Spirobacillus cienkowskii, a pathogen of freshwater Daphnia species, reconstructed from hemolymph metagenomic reads.</title>
        <authorList>
            <person name="Bresciani L."/>
            <person name="Lemos L.N."/>
            <person name="Wale N."/>
            <person name="Lin J.Y."/>
            <person name="Fernandes G.R."/>
            <person name="Duffy M.A."/>
            <person name="Rodrigues J.M."/>
        </authorList>
    </citation>
    <scope>NUCLEOTIDE SEQUENCE [LARGE SCALE GENOMIC DNA]</scope>
    <source>
        <strain evidence="1">Binning01</strain>
    </source>
</reference>
<evidence type="ECO:0000313" key="1">
    <source>
        <dbReference type="EMBL" id="RDB36843.1"/>
    </source>
</evidence>
<keyword evidence="2" id="KW-1185">Reference proteome</keyword>
<organism evidence="1 2">
    <name type="scientific">Spirobacillus cienkowskii</name>
    <dbReference type="NCBI Taxonomy" id="495820"/>
    <lineage>
        <taxon>Bacteria</taxon>
        <taxon>Pseudomonadati</taxon>
        <taxon>Bdellovibrionota</taxon>
        <taxon>Oligoflexia</taxon>
        <taxon>Silvanigrellales</taxon>
        <taxon>Spirobacillus</taxon>
    </lineage>
</organism>